<proteinExistence type="predicted"/>
<organism evidence="1 2">
    <name type="scientific">Elizabethkingia anophelis NUHP1</name>
    <dbReference type="NCBI Taxonomy" id="1338011"/>
    <lineage>
        <taxon>Bacteria</taxon>
        <taxon>Pseudomonadati</taxon>
        <taxon>Bacteroidota</taxon>
        <taxon>Flavobacteriia</taxon>
        <taxon>Flavobacteriales</taxon>
        <taxon>Weeksellaceae</taxon>
        <taxon>Elizabethkingia</taxon>
    </lineage>
</organism>
<dbReference type="AlphaFoldDB" id="A0A077EGZ4"/>
<reference evidence="1" key="2">
    <citation type="journal article" date="2015" name="Genome Biol. Evol.">
        <title>Complete Genome Sequence and Transcriptomic Analysis of the Novel Pathogen Elizabethkingia anophelis in Response to Oxidative Stress.</title>
        <authorList>
            <person name="Li Y."/>
            <person name="Liu Y."/>
            <person name="Chew S.C."/>
            <person name="Tay M."/>
            <person name="Salido M.M."/>
            <person name="Teo J."/>
            <person name="Lauro F.M."/>
            <person name="Givskov M."/>
            <person name="Yang L."/>
        </authorList>
    </citation>
    <scope>NUCLEOTIDE SEQUENCE</scope>
    <source>
        <strain evidence="1">NUHP1</strain>
    </source>
</reference>
<dbReference type="KEGG" id="eao:BD94_1035"/>
<evidence type="ECO:0000313" key="2">
    <source>
        <dbReference type="Proteomes" id="UP000028933"/>
    </source>
</evidence>
<accession>A0A077EGZ4</accession>
<dbReference type="HOGENOM" id="CLU_975614_0_0_10"/>
<sequence length="272" mass="31472">MQLFINETSLHGQYNEQVHFFNSLKIFLSSIKRISEIKNEKDVFKSDHFFYYTGIEGTFFESTIKNNPALNQTFVQNLQLLNPKSWQKDQIHDTSCSYEYNDENFVTTSVAEISERALVARNFYGFLLNFSESKFGNEPSLNILKNNADSIEIDVVVTPEEIESWLINRGFINPREDYDEASRIAPADFQTVLKDGAIFEKTNYPRNNGRIVYKRKGTNELWVVDSAIKHAGAKAHIEIFDENSRKHLGTSLYNQVKLDIRYKVDNRSINLG</sequence>
<dbReference type="eggNOG" id="ENOG5032J5S">
    <property type="taxonomic scope" value="Bacteria"/>
</dbReference>
<reference evidence="1" key="1">
    <citation type="journal article" date="2013" name="Lancet">
        <title>First case of E anophelis outbreak in an intensive-care unit.</title>
        <authorList>
            <person name="Teo J."/>
            <person name="Tan S.Y."/>
            <person name="Tay M."/>
            <person name="Ding Y."/>
            <person name="Kjelleberg S."/>
            <person name="Givskov M."/>
            <person name="Lin R.T."/>
            <person name="Yang L."/>
        </authorList>
    </citation>
    <scope>NUCLEOTIDE SEQUENCE [LARGE SCALE GENOMIC DNA]</scope>
    <source>
        <strain evidence="1">NUHP1</strain>
    </source>
</reference>
<dbReference type="Proteomes" id="UP000028933">
    <property type="component" value="Chromosome"/>
</dbReference>
<dbReference type="EMBL" id="CP007547">
    <property type="protein sequence ID" value="AIL44810.1"/>
    <property type="molecule type" value="Genomic_DNA"/>
</dbReference>
<dbReference type="STRING" id="1338011.BD94_1035"/>
<evidence type="ECO:0000313" key="1">
    <source>
        <dbReference type="EMBL" id="AIL44810.1"/>
    </source>
</evidence>
<protein>
    <submittedName>
        <fullName evidence="1">Uncharacterized protein</fullName>
    </submittedName>
</protein>
<dbReference type="RefSeq" id="WP_024565265.1">
    <property type="nucleotide sequence ID" value="NZ_CP007547.1"/>
</dbReference>
<gene>
    <name evidence="1" type="ORF">BD94_1035</name>
</gene>
<name>A0A077EGZ4_9FLAO</name>